<dbReference type="Pfam" id="PF00354">
    <property type="entry name" value="Pentaxin"/>
    <property type="match status" value="1"/>
</dbReference>
<sequence length="124" mass="13790">GKVLLFPTQTDSSYVKLIPEKPLSLSAFTLCMRVAIQIYRKGNSVKPGVTVLLGQDPDTYVGGFEAKQSFVGEITELHMWDYVLSGSQIKAVYSNQETHVTGNVFDWNAIMYEIIGNILEAQDN</sequence>
<feature type="non-terminal residue" evidence="5">
    <location>
        <position position="1"/>
    </location>
</feature>
<dbReference type="InterPro" id="IPR001759">
    <property type="entry name" value="PTX_dom"/>
</dbReference>
<dbReference type="SMART" id="SM00159">
    <property type="entry name" value="PTX"/>
    <property type="match status" value="1"/>
</dbReference>
<dbReference type="PROSITE" id="PS51828">
    <property type="entry name" value="PTX_2"/>
    <property type="match status" value="1"/>
</dbReference>
<evidence type="ECO:0000313" key="5">
    <source>
        <dbReference type="EMBL" id="KAL0156230.1"/>
    </source>
</evidence>
<organism evidence="5 6">
    <name type="scientific">Cirrhinus mrigala</name>
    <name type="common">Mrigala</name>
    <dbReference type="NCBI Taxonomy" id="683832"/>
    <lineage>
        <taxon>Eukaryota</taxon>
        <taxon>Metazoa</taxon>
        <taxon>Chordata</taxon>
        <taxon>Craniata</taxon>
        <taxon>Vertebrata</taxon>
        <taxon>Euteleostomi</taxon>
        <taxon>Actinopterygii</taxon>
        <taxon>Neopterygii</taxon>
        <taxon>Teleostei</taxon>
        <taxon>Ostariophysi</taxon>
        <taxon>Cypriniformes</taxon>
        <taxon>Cyprinidae</taxon>
        <taxon>Labeoninae</taxon>
        <taxon>Labeonini</taxon>
        <taxon>Cirrhinus</taxon>
    </lineage>
</organism>
<name>A0ABD0N221_CIRMR</name>
<dbReference type="AlphaFoldDB" id="A0ABD0N221"/>
<comment type="caution">
    <text evidence="5">The sequence shown here is derived from an EMBL/GenBank/DDBJ whole genome shotgun (WGS) entry which is preliminary data.</text>
</comment>
<dbReference type="Gene3D" id="2.60.120.200">
    <property type="match status" value="1"/>
</dbReference>
<dbReference type="PANTHER" id="PTHR45869:SF2">
    <property type="entry name" value="C-REACTIVE PROTEIN-RELATED"/>
    <property type="match status" value="1"/>
</dbReference>
<keyword evidence="2" id="KW-0106">Calcium</keyword>
<evidence type="ECO:0000256" key="2">
    <source>
        <dbReference type="ARBA" id="ARBA00022837"/>
    </source>
</evidence>
<protein>
    <recommendedName>
        <fullName evidence="4">Pentraxin (PTX) domain-containing protein</fullName>
    </recommendedName>
</protein>
<dbReference type="InterPro" id="IPR051005">
    <property type="entry name" value="Pentraxin_domain"/>
</dbReference>
<gene>
    <name evidence="5" type="ORF">M9458_047476</name>
</gene>
<comment type="caution">
    <text evidence="3">Lacks conserved residue(s) required for the propagation of feature annotation.</text>
</comment>
<evidence type="ECO:0000259" key="4">
    <source>
        <dbReference type="PROSITE" id="PS51828"/>
    </source>
</evidence>
<evidence type="ECO:0000256" key="3">
    <source>
        <dbReference type="PROSITE-ProRule" id="PRU01172"/>
    </source>
</evidence>
<accession>A0ABD0N221</accession>
<keyword evidence="1" id="KW-0479">Metal-binding</keyword>
<proteinExistence type="predicted"/>
<dbReference type="PANTHER" id="PTHR45869">
    <property type="entry name" value="C-REACTIVE PROTEIN-RELATED"/>
    <property type="match status" value="1"/>
</dbReference>
<dbReference type="GO" id="GO:0046872">
    <property type="term" value="F:metal ion binding"/>
    <property type="evidence" value="ECO:0007669"/>
    <property type="project" value="UniProtKB-KW"/>
</dbReference>
<evidence type="ECO:0000256" key="1">
    <source>
        <dbReference type="ARBA" id="ARBA00022723"/>
    </source>
</evidence>
<dbReference type="Proteomes" id="UP001529510">
    <property type="component" value="Unassembled WGS sequence"/>
</dbReference>
<dbReference type="InterPro" id="IPR013320">
    <property type="entry name" value="ConA-like_dom_sf"/>
</dbReference>
<feature type="domain" description="Pentraxin (PTX)" evidence="4">
    <location>
        <begin position="1"/>
        <end position="124"/>
    </location>
</feature>
<keyword evidence="6" id="KW-1185">Reference proteome</keyword>
<dbReference type="SUPFAM" id="SSF49899">
    <property type="entry name" value="Concanavalin A-like lectins/glucanases"/>
    <property type="match status" value="1"/>
</dbReference>
<reference evidence="5 6" key="1">
    <citation type="submission" date="2024-05" db="EMBL/GenBank/DDBJ databases">
        <title>Genome sequencing and assembly of Indian major carp, Cirrhinus mrigala (Hamilton, 1822).</title>
        <authorList>
            <person name="Mohindra V."/>
            <person name="Chowdhury L.M."/>
            <person name="Lal K."/>
            <person name="Jena J.K."/>
        </authorList>
    </citation>
    <scope>NUCLEOTIDE SEQUENCE [LARGE SCALE GENOMIC DNA]</scope>
    <source>
        <strain evidence="5">CM1030</strain>
        <tissue evidence="5">Blood</tissue>
    </source>
</reference>
<evidence type="ECO:0000313" key="6">
    <source>
        <dbReference type="Proteomes" id="UP001529510"/>
    </source>
</evidence>
<dbReference type="EMBL" id="JAMKFB020000024">
    <property type="protein sequence ID" value="KAL0156230.1"/>
    <property type="molecule type" value="Genomic_DNA"/>
</dbReference>